<dbReference type="GO" id="GO:0006325">
    <property type="term" value="P:chromatin organization"/>
    <property type="evidence" value="ECO:0007669"/>
    <property type="project" value="UniProtKB-ARBA"/>
</dbReference>
<accession>A0AAD5TRI7</accession>
<dbReference type="SMART" id="SM00717">
    <property type="entry name" value="SANT"/>
    <property type="match status" value="1"/>
</dbReference>
<evidence type="ECO:0000256" key="2">
    <source>
        <dbReference type="PROSITE-ProRule" id="PRU00035"/>
    </source>
</evidence>
<evidence type="ECO:0000313" key="7">
    <source>
        <dbReference type="EMBL" id="KAJ3183010.1"/>
    </source>
</evidence>
<proteinExistence type="predicted"/>
<reference evidence="7" key="1">
    <citation type="submission" date="2020-05" db="EMBL/GenBank/DDBJ databases">
        <title>Phylogenomic resolution of chytrid fungi.</title>
        <authorList>
            <person name="Stajich J.E."/>
            <person name="Amses K."/>
            <person name="Simmons R."/>
            <person name="Seto K."/>
            <person name="Myers J."/>
            <person name="Bonds A."/>
            <person name="Quandt C.A."/>
            <person name="Barry K."/>
            <person name="Liu P."/>
            <person name="Grigoriev I."/>
            <person name="Longcore J.E."/>
            <person name="James T.Y."/>
        </authorList>
    </citation>
    <scope>NUCLEOTIDE SEQUENCE</scope>
    <source>
        <strain evidence="7">JEL0379</strain>
    </source>
</reference>
<dbReference type="CDD" id="cd00167">
    <property type="entry name" value="SANT"/>
    <property type="match status" value="1"/>
</dbReference>
<protein>
    <submittedName>
        <fullName evidence="7">Bromodomain-containing protein 8</fullName>
    </submittedName>
</protein>
<feature type="region of interest" description="Disordered" evidence="4">
    <location>
        <begin position="424"/>
        <end position="450"/>
    </location>
</feature>
<keyword evidence="3" id="KW-0175">Coiled coil</keyword>
<evidence type="ECO:0000256" key="1">
    <source>
        <dbReference type="ARBA" id="ARBA00023117"/>
    </source>
</evidence>
<dbReference type="EMBL" id="JADGJQ010000007">
    <property type="protein sequence ID" value="KAJ3183010.1"/>
    <property type="molecule type" value="Genomic_DNA"/>
</dbReference>
<dbReference type="PRINTS" id="PR00503">
    <property type="entry name" value="BROMODOMAIN"/>
</dbReference>
<feature type="compositionally biased region" description="Low complexity" evidence="4">
    <location>
        <begin position="235"/>
        <end position="247"/>
    </location>
</feature>
<dbReference type="InterPro" id="IPR036427">
    <property type="entry name" value="Bromodomain-like_sf"/>
</dbReference>
<name>A0AAD5TRI7_9FUNG</name>
<dbReference type="SMART" id="SM00297">
    <property type="entry name" value="BROMO"/>
    <property type="match status" value="1"/>
</dbReference>
<evidence type="ECO:0000256" key="4">
    <source>
        <dbReference type="SAM" id="MobiDB-lite"/>
    </source>
</evidence>
<dbReference type="Gene3D" id="1.10.10.60">
    <property type="entry name" value="Homeodomain-like"/>
    <property type="match status" value="1"/>
</dbReference>
<evidence type="ECO:0000259" key="5">
    <source>
        <dbReference type="PROSITE" id="PS50014"/>
    </source>
</evidence>
<dbReference type="Pfam" id="PF00439">
    <property type="entry name" value="Bromodomain"/>
    <property type="match status" value="1"/>
</dbReference>
<evidence type="ECO:0000259" key="6">
    <source>
        <dbReference type="PROSITE" id="PS50090"/>
    </source>
</evidence>
<dbReference type="PROSITE" id="PS50014">
    <property type="entry name" value="BROMODOMAIN_2"/>
    <property type="match status" value="1"/>
</dbReference>
<organism evidence="7 8">
    <name type="scientific">Geranomyces variabilis</name>
    <dbReference type="NCBI Taxonomy" id="109894"/>
    <lineage>
        <taxon>Eukaryota</taxon>
        <taxon>Fungi</taxon>
        <taxon>Fungi incertae sedis</taxon>
        <taxon>Chytridiomycota</taxon>
        <taxon>Chytridiomycota incertae sedis</taxon>
        <taxon>Chytridiomycetes</taxon>
        <taxon>Spizellomycetales</taxon>
        <taxon>Powellomycetaceae</taxon>
        <taxon>Geranomyces</taxon>
    </lineage>
</organism>
<feature type="domain" description="Bromo" evidence="5">
    <location>
        <begin position="348"/>
        <end position="399"/>
    </location>
</feature>
<sequence>MSESGAGWTALESLILVQAVYKHGEDSWTQVSKLLRTHPALARPMEFFTPRNCEKHFQALVAEVVGTTVPVVGTIAPEMMPMAQVARKLHIQRIEEIKALLREDEEEFRKILHEMEDIRTGKWDERLKAEWKEAHPVGVTTADGPGVTGEKPPDQAASASGEGHTVPEPAMERLESSEQLPTMPATPTPAEPKRRGRKPSTAKPPLAPLNVSPAVAPMDVDRPPSATATTPEKGSAASPVAPSPRSAPLKEEESTPTSAQGKDLAPSPTKKAFAGRRGSIAQSRKAANDSSDPIDVDSGAENSDGERKKSLKSDPALQIWRKTVYFILTKIADHRYGNVFATPVKDDNYHAVVKQSMSIDAVRARVRRGITTTTAQFHRDLLLMFTNAIMYNNEDSEVYSMAQEMKDFVDAEIVNLHKYGTDPMRERSVDLGGHERRGSDESARDGGAGA</sequence>
<dbReference type="SUPFAM" id="SSF46689">
    <property type="entry name" value="Homeodomain-like"/>
    <property type="match status" value="1"/>
</dbReference>
<feature type="domain" description="Myb-like" evidence="6">
    <location>
        <begin position="8"/>
        <end position="61"/>
    </location>
</feature>
<dbReference type="PANTHER" id="PTHR15398:SF4">
    <property type="entry name" value="BROMODOMAIN-CONTAINING PROTEIN 8 ISOFORM X1"/>
    <property type="match status" value="1"/>
</dbReference>
<dbReference type="Gene3D" id="1.20.920.10">
    <property type="entry name" value="Bromodomain-like"/>
    <property type="match status" value="1"/>
</dbReference>
<dbReference type="InterPro" id="IPR009057">
    <property type="entry name" value="Homeodomain-like_sf"/>
</dbReference>
<comment type="caution">
    <text evidence="7">The sequence shown here is derived from an EMBL/GenBank/DDBJ whole genome shotgun (WGS) entry which is preliminary data.</text>
</comment>
<dbReference type="GO" id="GO:0035267">
    <property type="term" value="C:NuA4 histone acetyltransferase complex"/>
    <property type="evidence" value="ECO:0007669"/>
    <property type="project" value="TreeGrafter"/>
</dbReference>
<dbReference type="PANTHER" id="PTHR15398">
    <property type="entry name" value="BROMODOMAIN-CONTAINING PROTEIN 8"/>
    <property type="match status" value="1"/>
</dbReference>
<feature type="compositionally biased region" description="Basic and acidic residues" evidence="4">
    <location>
        <begin position="424"/>
        <end position="444"/>
    </location>
</feature>
<gene>
    <name evidence="7" type="primary">BRD8</name>
    <name evidence="7" type="ORF">HDU87_007432</name>
</gene>
<dbReference type="SUPFAM" id="SSF47370">
    <property type="entry name" value="Bromodomain"/>
    <property type="match status" value="1"/>
</dbReference>
<dbReference type="InterPro" id="IPR001487">
    <property type="entry name" value="Bromodomain"/>
</dbReference>
<dbReference type="PROSITE" id="PS50090">
    <property type="entry name" value="MYB_LIKE"/>
    <property type="match status" value="1"/>
</dbReference>
<dbReference type="AlphaFoldDB" id="A0AAD5TRI7"/>
<evidence type="ECO:0000256" key="3">
    <source>
        <dbReference type="SAM" id="Coils"/>
    </source>
</evidence>
<evidence type="ECO:0000313" key="8">
    <source>
        <dbReference type="Proteomes" id="UP001212152"/>
    </source>
</evidence>
<feature type="coiled-coil region" evidence="3">
    <location>
        <begin position="87"/>
        <end position="114"/>
    </location>
</feature>
<keyword evidence="1 2" id="KW-0103">Bromodomain</keyword>
<keyword evidence="8" id="KW-1185">Reference proteome</keyword>
<feature type="region of interest" description="Disordered" evidence="4">
    <location>
        <begin position="134"/>
        <end position="312"/>
    </location>
</feature>
<dbReference type="Proteomes" id="UP001212152">
    <property type="component" value="Unassembled WGS sequence"/>
</dbReference>
<dbReference type="InterPro" id="IPR001005">
    <property type="entry name" value="SANT/Myb"/>
</dbReference>